<gene>
    <name evidence="7" type="ORF">JCM19294_1793</name>
</gene>
<keyword evidence="4" id="KW-0805">Transcription regulation</keyword>
<reference evidence="7" key="1">
    <citation type="journal article" date="2014" name="Genome Announc.">
        <title>Draft Genome Sequences of Marine Flavobacterium Nonlabens Strains NR17, NR24, NR27, NR32, NR33, and Ara13.</title>
        <authorList>
            <person name="Nakanishi M."/>
            <person name="Meirelles P."/>
            <person name="Suzuki R."/>
            <person name="Takatani N."/>
            <person name="Mino S."/>
            <person name="Suda W."/>
            <person name="Oshima K."/>
            <person name="Hattori M."/>
            <person name="Ohkuma M."/>
            <person name="Hosokawa M."/>
            <person name="Miyashita K."/>
            <person name="Thompson F.L."/>
            <person name="Niwa A."/>
            <person name="Sawabe T."/>
            <person name="Sawabe T."/>
        </authorList>
    </citation>
    <scope>NUCLEOTIDE SEQUENCE [LARGE SCALE GENOMIC DNA]</scope>
    <source>
        <strain evidence="7">JCM 19294</strain>
    </source>
</reference>
<comment type="similarity">
    <text evidence="1">Belongs to the NusB family.</text>
</comment>
<proteinExistence type="inferred from homology"/>
<accession>A0A090PZS3</accession>
<dbReference type="Gene3D" id="1.10.940.10">
    <property type="entry name" value="NusB-like"/>
    <property type="match status" value="1"/>
</dbReference>
<dbReference type="Pfam" id="PF01029">
    <property type="entry name" value="NusB"/>
    <property type="match status" value="1"/>
</dbReference>
<dbReference type="EMBL" id="BBML01000002">
    <property type="protein sequence ID" value="GAK96280.1"/>
    <property type="molecule type" value="Genomic_DNA"/>
</dbReference>
<keyword evidence="5" id="KW-0804">Transcription</keyword>
<dbReference type="GO" id="GO:0006353">
    <property type="term" value="P:DNA-templated transcription termination"/>
    <property type="evidence" value="ECO:0007669"/>
    <property type="project" value="InterPro"/>
</dbReference>
<evidence type="ECO:0000256" key="4">
    <source>
        <dbReference type="ARBA" id="ARBA00023015"/>
    </source>
</evidence>
<evidence type="ECO:0000256" key="2">
    <source>
        <dbReference type="ARBA" id="ARBA00022814"/>
    </source>
</evidence>
<dbReference type="PANTHER" id="PTHR11078">
    <property type="entry name" value="N UTILIZATION SUBSTANCE PROTEIN B-RELATED"/>
    <property type="match status" value="1"/>
</dbReference>
<name>A0A090PZS3_9FLAO</name>
<dbReference type="GO" id="GO:0005829">
    <property type="term" value="C:cytosol"/>
    <property type="evidence" value="ECO:0007669"/>
    <property type="project" value="TreeGrafter"/>
</dbReference>
<evidence type="ECO:0000256" key="3">
    <source>
        <dbReference type="ARBA" id="ARBA00022884"/>
    </source>
</evidence>
<dbReference type="SUPFAM" id="SSF48013">
    <property type="entry name" value="NusB-like"/>
    <property type="match status" value="1"/>
</dbReference>
<dbReference type="PANTHER" id="PTHR11078:SF3">
    <property type="entry name" value="ANTITERMINATION NUSB DOMAIN-CONTAINING PROTEIN"/>
    <property type="match status" value="1"/>
</dbReference>
<dbReference type="AlphaFoldDB" id="A0A090PZS3"/>
<evidence type="ECO:0000259" key="6">
    <source>
        <dbReference type="Pfam" id="PF01029"/>
    </source>
</evidence>
<comment type="caution">
    <text evidence="7">The sequence shown here is derived from an EMBL/GenBank/DDBJ whole genome shotgun (WGS) entry which is preliminary data.</text>
</comment>
<dbReference type="eggNOG" id="COG0781">
    <property type="taxonomic scope" value="Bacteria"/>
</dbReference>
<evidence type="ECO:0000256" key="1">
    <source>
        <dbReference type="ARBA" id="ARBA00005952"/>
    </source>
</evidence>
<dbReference type="RefSeq" id="WP_042277495.1">
    <property type="nucleotide sequence ID" value="NZ_BBML01000002.1"/>
</dbReference>
<feature type="domain" description="NusB/RsmB/TIM44" evidence="6">
    <location>
        <begin position="204"/>
        <end position="296"/>
    </location>
</feature>
<organism evidence="7 8">
    <name type="scientific">Nonlabens tegetincola</name>
    <dbReference type="NCBI Taxonomy" id="323273"/>
    <lineage>
        <taxon>Bacteria</taxon>
        <taxon>Pseudomonadati</taxon>
        <taxon>Bacteroidota</taxon>
        <taxon>Flavobacteriia</taxon>
        <taxon>Flavobacteriales</taxon>
        <taxon>Flavobacteriaceae</taxon>
        <taxon>Nonlabens</taxon>
    </lineage>
</organism>
<dbReference type="NCBIfam" id="TIGR01951">
    <property type="entry name" value="nusB"/>
    <property type="match status" value="1"/>
</dbReference>
<dbReference type="Proteomes" id="UP000029221">
    <property type="component" value="Unassembled WGS sequence"/>
</dbReference>
<protein>
    <submittedName>
        <fullName evidence="7">Transcription termination protein NusB</fullName>
    </submittedName>
</protein>
<evidence type="ECO:0000313" key="8">
    <source>
        <dbReference type="Proteomes" id="UP000029221"/>
    </source>
</evidence>
<keyword evidence="8" id="KW-1185">Reference proteome</keyword>
<sequence length="312" mass="36668">MLTRRQLRIKVMQAVFAFQRQQPDELKSLETFLNTSMTQTYTLFLYMVQLLVKLHEHAVDKHELAQNRHIATDAERNPSRHLIDNKILLKLRESQELVDALEKRKIDPWHLDSKYIHNLYDKIISSKEFVLYAMEEEPSLKRDLKFLLNVYENLIAPSDEIMDYLEDINITWMDDYPLVNSNIIMFLRKVKPSKDVKMPVLVKDQDDIKFAMDLFRKTILNSEELEGRIEGKTPNWDKERIAPIDSILIMMAQAEYLYFPSIPTKVTLNEYLEIAKDYSTPKSSTFVNGILDRLLKELTAQDLINKVGRGLM</sequence>
<evidence type="ECO:0000313" key="7">
    <source>
        <dbReference type="EMBL" id="GAK96280.1"/>
    </source>
</evidence>
<keyword evidence="2" id="KW-0889">Transcription antitermination</keyword>
<dbReference type="GO" id="GO:0031564">
    <property type="term" value="P:transcription antitermination"/>
    <property type="evidence" value="ECO:0007669"/>
    <property type="project" value="UniProtKB-KW"/>
</dbReference>
<dbReference type="STRING" id="319236.BST91_08765"/>
<dbReference type="GO" id="GO:0003723">
    <property type="term" value="F:RNA binding"/>
    <property type="evidence" value="ECO:0007669"/>
    <property type="project" value="UniProtKB-KW"/>
</dbReference>
<keyword evidence="3" id="KW-0694">RNA-binding</keyword>
<dbReference type="InterPro" id="IPR006027">
    <property type="entry name" value="NusB_RsmB_TIM44"/>
</dbReference>
<dbReference type="InterPro" id="IPR011605">
    <property type="entry name" value="NusB_fam"/>
</dbReference>
<evidence type="ECO:0000256" key="5">
    <source>
        <dbReference type="ARBA" id="ARBA00023163"/>
    </source>
</evidence>
<dbReference type="InterPro" id="IPR035926">
    <property type="entry name" value="NusB-like_sf"/>
</dbReference>